<feature type="compositionally biased region" description="Polar residues" evidence="4">
    <location>
        <begin position="1556"/>
        <end position="1567"/>
    </location>
</feature>
<dbReference type="Proteomes" id="UP000694843">
    <property type="component" value="Unplaced"/>
</dbReference>
<feature type="compositionally biased region" description="Polar residues" evidence="4">
    <location>
        <begin position="345"/>
        <end position="357"/>
    </location>
</feature>
<dbReference type="InterPro" id="IPR007110">
    <property type="entry name" value="Ig-like_dom"/>
</dbReference>
<feature type="domain" description="Ig-like" evidence="7">
    <location>
        <begin position="191"/>
        <end position="222"/>
    </location>
</feature>
<dbReference type="KEGG" id="hazt:108676229"/>
<keyword evidence="6" id="KW-0732">Signal</keyword>
<dbReference type="Pfam" id="PF13895">
    <property type="entry name" value="Ig_2"/>
    <property type="match status" value="1"/>
</dbReference>
<dbReference type="InterPro" id="IPR013162">
    <property type="entry name" value="CD80_C2-set"/>
</dbReference>
<dbReference type="GeneID" id="108676229"/>
<dbReference type="RefSeq" id="XP_047736111.1">
    <property type="nucleotide sequence ID" value="XM_047880155.1"/>
</dbReference>
<dbReference type="SUPFAM" id="SSF49265">
    <property type="entry name" value="Fibronectin type III"/>
    <property type="match status" value="1"/>
</dbReference>
<evidence type="ECO:0000256" key="6">
    <source>
        <dbReference type="SAM" id="SignalP"/>
    </source>
</evidence>
<dbReference type="OMA" id="ECEVEAD"/>
<proteinExistence type="predicted"/>
<keyword evidence="3" id="KW-1015">Disulfide bond</keyword>
<keyword evidence="5" id="KW-0812">Transmembrane</keyword>
<feature type="domain" description="Fibronectin type-III" evidence="8">
    <location>
        <begin position="1043"/>
        <end position="1137"/>
    </location>
</feature>
<accession>A0A979FGQ7</accession>
<feature type="compositionally biased region" description="Polar residues" evidence="4">
    <location>
        <begin position="1280"/>
        <end position="1292"/>
    </location>
</feature>
<feature type="compositionally biased region" description="Basic and acidic residues" evidence="4">
    <location>
        <begin position="1242"/>
        <end position="1255"/>
    </location>
</feature>
<evidence type="ECO:0000313" key="9">
    <source>
        <dbReference type="Proteomes" id="UP000694843"/>
    </source>
</evidence>
<feature type="compositionally biased region" description="Low complexity" evidence="4">
    <location>
        <begin position="1504"/>
        <end position="1521"/>
    </location>
</feature>
<feature type="domain" description="Ig-like" evidence="7">
    <location>
        <begin position="28"/>
        <end position="173"/>
    </location>
</feature>
<feature type="domain" description="Ig-like" evidence="7">
    <location>
        <begin position="621"/>
        <end position="682"/>
    </location>
</feature>
<evidence type="ECO:0000256" key="1">
    <source>
        <dbReference type="ARBA" id="ARBA00004167"/>
    </source>
</evidence>
<sequence>MAVVAMVWWLVASLVSSQVAASSEEMTPLVTVYAIKDEKARLPCNISQPEDDEVILVLWYRNLTKAPFYSVDMRGRGSGRSWAASDVGDRIRFRIGTDASGVADDTSEEIRRRADSANHTYKDHYRNEGSQHQESASSGTLEIVGARESDEGEYRCRVDLQASPTRNTRYRLHVVDPPRQAAIFTTQDRTPLVGVISVQPGRPLASLTCVVEGGEPPPSITWWSGDTPVRTPRSPTEAALLLAARRKNALLLAARRKNALLLAARRKNALLLAARRKNALLLAARRPCSEDSLDSRYRESTKCVENNTLVVRSESRRGEAQWSSREDSALQHQEHRSRNDRYLSTAKQSKRSSTNKVVQRWAAVMPKHSKSGHDHNRKFFTSELSLQNLTQNLLENQNLTCRATNNPELRPVRATLQFVKFVPPLSVSFPLPTLPLIGGRKYELRCSAGRLRPPPVLLWTIAGRPITTNIKQNHSVDTSESELIFEANPGDHGAVLACRATAPTLPHLSITKNITLAVTYVPSATLQVLGARDGAVGGSRFHTGDTATLECRAEANPPSYTVALLKNGRAVARAEGIVAEGNKILLMNLTDSDAGLYTCVASNSVGDGQSNAVPLHVDYVPHCRTSDVQEVMALPGETVELACHVAASPSLALTYDWWTTETARTGTITRQKIHHQDSGLFSTGWFTISNHSYSSLSARIRDVLKKEREPQQQKDAISSPDTFPGEYLDLRPPGYKESYKHQQPARQAAVNQMLAETNSKSKRDGWETVLENLRYQGDTRPNSHAFQISDLSDIEDFDDELMWATLAKQVLTRENRMADFIGHKIENIFPKQSSFLNKSGQPHERKARSAVNGPSTTAIDDKAGHTLKPKTSSERADFIKNKTTVIPKYAEAKEQSLIQKLNHIHMTRKYSTSIASVSEMNHAQGNGNFRVFLNASQKLLGVTRKKLKNIMNYIEEYDQNYASHNKDVVLERDLSHELLERTLKRLITNESTSDEQLLLKRRNHRVKRRDDESAEQHRVECWASNSVGASSQPCVFLIHKVVPPSAVTHCTTSDVTAFSALVSCTAGNSGGLQLKFIIEVRESDSNELKYQATWHEPVFPLENLKPEMNYTVQIRAMHDKGKSKASTLVLTTKPRPPQQDIAPETVRANLEQGSAQNSPPLPSSSGTTSSVSVAVALVVGGVVIAAILVAAVVRCRSILAASKGLPTTIRAEGKRAEVEPNDLNLQNCEVIEDCSSDSFVARGRDGKQDKDHAASRESLLSARDGTEISTEYSPVLQKNPKGNQGTSRPSSRSQRRCNSKTSLDKQDSPDLLPRKPNRNVPEVSSDSWLSVNALQLQRESQRKGSAHPLASLPQAPTHPSQPYQPKVASFPVSVPPPYLSQCLQLNSATLQNIRPNLTPTPSNLGPHNQAGLFVNDNSYPKPSSDKNFLHPNLPEDNFTQSNSSGYANVSPNLTGLKPTVLCNGGVLSQYSTVACDPSAQLVLNRGSQIVPVLLHDRNIISPAPSSCSSLESSSTAHQSSSPATCGQHPLSTFQYSSPSHDNRPKDLHGKQHRNLQDSASRDYSPSSDLGKHDICSTANDPGPPPNATSFESLAINLEDLPPPQFTSDGGQSMKVNQVLDHREETSNTNGEFSNTATIRRGNKTK</sequence>
<reference evidence="10" key="1">
    <citation type="submission" date="2025-08" db="UniProtKB">
        <authorList>
            <consortium name="RefSeq"/>
        </authorList>
    </citation>
    <scope>IDENTIFICATION</scope>
    <source>
        <tissue evidence="10">Whole organism</tissue>
    </source>
</reference>
<feature type="compositionally biased region" description="Basic and acidic residues" evidence="4">
    <location>
        <begin position="314"/>
        <end position="341"/>
    </location>
</feature>
<dbReference type="GO" id="GO:0016020">
    <property type="term" value="C:membrane"/>
    <property type="evidence" value="ECO:0007669"/>
    <property type="project" value="UniProtKB-SubCell"/>
</dbReference>
<feature type="region of interest" description="Disordered" evidence="4">
    <location>
        <begin position="314"/>
        <end position="357"/>
    </location>
</feature>
<dbReference type="Gene3D" id="2.60.40.10">
    <property type="entry name" value="Immunoglobulins"/>
    <property type="match status" value="5"/>
</dbReference>
<dbReference type="InterPro" id="IPR036179">
    <property type="entry name" value="Ig-like_dom_sf"/>
</dbReference>
<feature type="compositionally biased region" description="Polar residues" evidence="4">
    <location>
        <begin position="1529"/>
        <end position="1539"/>
    </location>
</feature>
<feature type="compositionally biased region" description="Basic and acidic residues" evidence="4">
    <location>
        <begin position="1540"/>
        <end position="1549"/>
    </location>
</feature>
<name>A0A979FGQ7_HYAAZ</name>
<evidence type="ECO:0000259" key="7">
    <source>
        <dbReference type="PROSITE" id="PS50835"/>
    </source>
</evidence>
<keyword evidence="5" id="KW-1133">Transmembrane helix</keyword>
<dbReference type="InterPro" id="IPR003961">
    <property type="entry name" value="FN3_dom"/>
</dbReference>
<dbReference type="PROSITE" id="PS50853">
    <property type="entry name" value="FN3"/>
    <property type="match status" value="1"/>
</dbReference>
<dbReference type="InterPro" id="IPR003598">
    <property type="entry name" value="Ig_sub2"/>
</dbReference>
<feature type="compositionally biased region" description="Basic and acidic residues" evidence="4">
    <location>
        <begin position="108"/>
        <end position="131"/>
    </location>
</feature>
<evidence type="ECO:0000256" key="2">
    <source>
        <dbReference type="ARBA" id="ARBA00023136"/>
    </source>
</evidence>
<feature type="region of interest" description="Disordered" evidence="4">
    <location>
        <begin position="837"/>
        <end position="871"/>
    </location>
</feature>
<evidence type="ECO:0000313" key="10">
    <source>
        <dbReference type="RefSeq" id="XP_047736111.1"/>
    </source>
</evidence>
<feature type="region of interest" description="Disordered" evidence="4">
    <location>
        <begin position="104"/>
        <end position="140"/>
    </location>
</feature>
<comment type="subcellular location">
    <subcellularLocation>
        <location evidence="1">Membrane</location>
        <topology evidence="1">Single-pass membrane protein</topology>
    </subcellularLocation>
</comment>
<dbReference type="PROSITE" id="PS50835">
    <property type="entry name" value="IG_LIKE"/>
    <property type="match status" value="5"/>
</dbReference>
<feature type="compositionally biased region" description="Polar residues" evidence="4">
    <location>
        <begin position="1626"/>
        <end position="1637"/>
    </location>
</feature>
<feature type="transmembrane region" description="Helical" evidence="5">
    <location>
        <begin position="1171"/>
        <end position="1193"/>
    </location>
</feature>
<keyword evidence="9" id="KW-1185">Reference proteome</keyword>
<evidence type="ECO:0000256" key="4">
    <source>
        <dbReference type="SAM" id="MobiDB-lite"/>
    </source>
</evidence>
<dbReference type="SMART" id="SM00409">
    <property type="entry name" value="IG"/>
    <property type="match status" value="4"/>
</dbReference>
<feature type="compositionally biased region" description="Polar residues" evidence="4">
    <location>
        <begin position="1322"/>
        <end position="1338"/>
    </location>
</feature>
<dbReference type="InterPro" id="IPR013783">
    <property type="entry name" value="Ig-like_fold"/>
</dbReference>
<dbReference type="SMART" id="SM00060">
    <property type="entry name" value="FN3"/>
    <property type="match status" value="1"/>
</dbReference>
<feature type="compositionally biased region" description="Polar residues" evidence="4">
    <location>
        <begin position="1605"/>
        <end position="1615"/>
    </location>
</feature>
<dbReference type="SUPFAM" id="SSF48726">
    <property type="entry name" value="Immunoglobulin"/>
    <property type="match status" value="3"/>
</dbReference>
<feature type="region of interest" description="Disordered" evidence="4">
    <location>
        <begin position="1242"/>
        <end position="1368"/>
    </location>
</feature>
<dbReference type="SMART" id="SM00408">
    <property type="entry name" value="IGc2"/>
    <property type="match status" value="2"/>
</dbReference>
<dbReference type="Pfam" id="PF08205">
    <property type="entry name" value="C2-set_2"/>
    <property type="match status" value="2"/>
</dbReference>
<dbReference type="InterPro" id="IPR036116">
    <property type="entry name" value="FN3_sf"/>
</dbReference>
<feature type="signal peptide" evidence="6">
    <location>
        <begin position="1"/>
        <end position="21"/>
    </location>
</feature>
<gene>
    <name evidence="10" type="primary">LOC108676229</name>
</gene>
<feature type="domain" description="Ig-like" evidence="7">
    <location>
        <begin position="423"/>
        <end position="515"/>
    </location>
</feature>
<feature type="region of interest" description="Disordered" evidence="4">
    <location>
        <begin position="706"/>
        <end position="727"/>
    </location>
</feature>
<organism evidence="9 10">
    <name type="scientific">Hyalella azteca</name>
    <name type="common">Amphipod</name>
    <dbReference type="NCBI Taxonomy" id="294128"/>
    <lineage>
        <taxon>Eukaryota</taxon>
        <taxon>Metazoa</taxon>
        <taxon>Ecdysozoa</taxon>
        <taxon>Arthropoda</taxon>
        <taxon>Crustacea</taxon>
        <taxon>Multicrustacea</taxon>
        <taxon>Malacostraca</taxon>
        <taxon>Eumalacostraca</taxon>
        <taxon>Peracarida</taxon>
        <taxon>Amphipoda</taxon>
        <taxon>Senticaudata</taxon>
        <taxon>Talitrida</taxon>
        <taxon>Talitroidea</taxon>
        <taxon>Hyalellidae</taxon>
        <taxon>Hyalella</taxon>
    </lineage>
</organism>
<evidence type="ECO:0000256" key="5">
    <source>
        <dbReference type="SAM" id="Phobius"/>
    </source>
</evidence>
<evidence type="ECO:0000259" key="8">
    <source>
        <dbReference type="PROSITE" id="PS50853"/>
    </source>
</evidence>
<keyword evidence="2 5" id="KW-0472">Membrane</keyword>
<dbReference type="CDD" id="cd00063">
    <property type="entry name" value="FN3"/>
    <property type="match status" value="1"/>
</dbReference>
<feature type="region of interest" description="Disordered" evidence="4">
    <location>
        <begin position="1504"/>
        <end position="1645"/>
    </location>
</feature>
<protein>
    <submittedName>
        <fullName evidence="10">Uncharacterized protein LOC108676229</fullName>
    </submittedName>
</protein>
<dbReference type="PANTHER" id="PTHR23278:SF19">
    <property type="entry name" value="OBSCURIN"/>
    <property type="match status" value="1"/>
</dbReference>
<dbReference type="OrthoDB" id="6355575at2759"/>
<dbReference type="InterPro" id="IPR003599">
    <property type="entry name" value="Ig_sub"/>
</dbReference>
<feature type="chain" id="PRO_5038053798" evidence="6">
    <location>
        <begin position="22"/>
        <end position="1645"/>
    </location>
</feature>
<feature type="domain" description="Ig-like" evidence="7">
    <location>
        <begin position="522"/>
        <end position="616"/>
    </location>
</feature>
<dbReference type="PANTHER" id="PTHR23278">
    <property type="entry name" value="SIDESTEP PROTEIN"/>
    <property type="match status" value="1"/>
</dbReference>
<evidence type="ECO:0000256" key="3">
    <source>
        <dbReference type="ARBA" id="ARBA00023157"/>
    </source>
</evidence>